<feature type="transmembrane region" description="Helical" evidence="1">
    <location>
        <begin position="12"/>
        <end position="36"/>
    </location>
</feature>
<dbReference type="RefSeq" id="WP_155524795.1">
    <property type="nucleotide sequence ID" value="NZ_CP065748.1"/>
</dbReference>
<keyword evidence="1" id="KW-0812">Transmembrane</keyword>
<dbReference type="AlphaFoldDB" id="A0A7T2YRQ8"/>
<keyword evidence="3" id="KW-1185">Reference proteome</keyword>
<sequence>MNPIKSTFLVALKLVVNTLGTVTLLGLIAFAAFYVWAAPYVEKEHSQRAGESGISSEEACISYLDKLGKQRAER</sequence>
<dbReference type="EMBL" id="CP065748">
    <property type="protein sequence ID" value="QPS80912.1"/>
    <property type="molecule type" value="Genomic_DNA"/>
</dbReference>
<keyword evidence="1" id="KW-0472">Membrane</keyword>
<keyword evidence="1" id="KW-1133">Transmembrane helix</keyword>
<gene>
    <name evidence="2" type="ORF">I6G47_28725</name>
</gene>
<evidence type="ECO:0000313" key="2">
    <source>
        <dbReference type="EMBL" id="QPS80912.1"/>
    </source>
</evidence>
<dbReference type="Proteomes" id="UP000595064">
    <property type="component" value="Chromosome"/>
</dbReference>
<evidence type="ECO:0000313" key="3">
    <source>
        <dbReference type="Proteomes" id="UP000595064"/>
    </source>
</evidence>
<evidence type="ECO:0000256" key="1">
    <source>
        <dbReference type="SAM" id="Phobius"/>
    </source>
</evidence>
<name>A0A7T2YRQ8_9BURK</name>
<accession>A0A7T2YRQ8</accession>
<protein>
    <submittedName>
        <fullName evidence="2">Uncharacterized protein</fullName>
    </submittedName>
</protein>
<organism evidence="2 3">
    <name type="scientific">Delftia lacustris</name>
    <dbReference type="NCBI Taxonomy" id="558537"/>
    <lineage>
        <taxon>Bacteria</taxon>
        <taxon>Pseudomonadati</taxon>
        <taxon>Pseudomonadota</taxon>
        <taxon>Betaproteobacteria</taxon>
        <taxon>Burkholderiales</taxon>
        <taxon>Comamonadaceae</taxon>
        <taxon>Delftia</taxon>
    </lineage>
</organism>
<reference evidence="2 3" key="1">
    <citation type="submission" date="2020-12" db="EMBL/GenBank/DDBJ databases">
        <title>FDA dAtabase for Regulatory Grade micrObial Sequences (FDA-ARGOS): Supporting development and validation of Infectious Disease Dx tests.</title>
        <authorList>
            <person name="Sproer C."/>
            <person name="Gronow S."/>
            <person name="Severitt S."/>
            <person name="Schroder I."/>
            <person name="Tallon L."/>
            <person name="Sadzewicz L."/>
            <person name="Zhao X."/>
            <person name="Boylan J."/>
            <person name="Ott S."/>
            <person name="Bowen H."/>
            <person name="Vavikolanu K."/>
            <person name="Mehta A."/>
            <person name="Aluvathingal J."/>
            <person name="Nadendla S."/>
            <person name="Lowell S."/>
            <person name="Myers T."/>
            <person name="Yan Y."/>
            <person name="Sichtig H."/>
        </authorList>
    </citation>
    <scope>NUCLEOTIDE SEQUENCE [LARGE SCALE GENOMIC DNA]</scope>
    <source>
        <strain evidence="2 3">FDAARGOS_890</strain>
    </source>
</reference>
<proteinExistence type="predicted"/>
<dbReference type="KEGG" id="dla:I6G47_28725"/>